<evidence type="ECO:0000313" key="3">
    <source>
        <dbReference type="Proteomes" id="UP001239445"/>
    </source>
</evidence>
<proteinExistence type="predicted"/>
<accession>A0AAJ0B868</accession>
<comment type="caution">
    <text evidence="2">The sequence shown here is derived from an EMBL/GenBank/DDBJ whole genome shotgun (WGS) entry which is preliminary data.</text>
</comment>
<feature type="compositionally biased region" description="Pro residues" evidence="1">
    <location>
        <begin position="12"/>
        <end position="23"/>
    </location>
</feature>
<dbReference type="EMBL" id="MU839838">
    <property type="protein sequence ID" value="KAK1753010.1"/>
    <property type="molecule type" value="Genomic_DNA"/>
</dbReference>
<organism evidence="2 3">
    <name type="scientific">Echria macrotheca</name>
    <dbReference type="NCBI Taxonomy" id="438768"/>
    <lineage>
        <taxon>Eukaryota</taxon>
        <taxon>Fungi</taxon>
        <taxon>Dikarya</taxon>
        <taxon>Ascomycota</taxon>
        <taxon>Pezizomycotina</taxon>
        <taxon>Sordariomycetes</taxon>
        <taxon>Sordariomycetidae</taxon>
        <taxon>Sordariales</taxon>
        <taxon>Schizotheciaceae</taxon>
        <taxon>Echria</taxon>
    </lineage>
</organism>
<keyword evidence="3" id="KW-1185">Reference proteome</keyword>
<protein>
    <submittedName>
        <fullName evidence="2">Uncharacterized protein</fullName>
    </submittedName>
</protein>
<feature type="compositionally biased region" description="Low complexity" evidence="1">
    <location>
        <begin position="1"/>
        <end position="11"/>
    </location>
</feature>
<gene>
    <name evidence="2" type="ORF">QBC47DRAFT_404373</name>
</gene>
<evidence type="ECO:0000313" key="2">
    <source>
        <dbReference type="EMBL" id="KAK1753010.1"/>
    </source>
</evidence>
<reference evidence="2" key="1">
    <citation type="submission" date="2023-06" db="EMBL/GenBank/DDBJ databases">
        <title>Genome-scale phylogeny and comparative genomics of the fungal order Sordariales.</title>
        <authorList>
            <consortium name="Lawrence Berkeley National Laboratory"/>
            <person name="Hensen N."/>
            <person name="Bonometti L."/>
            <person name="Westerberg I."/>
            <person name="Brannstrom I.O."/>
            <person name="Guillou S."/>
            <person name="Cros-Aarteil S."/>
            <person name="Calhoun S."/>
            <person name="Haridas S."/>
            <person name="Kuo A."/>
            <person name="Mondo S."/>
            <person name="Pangilinan J."/>
            <person name="Riley R."/>
            <person name="Labutti K."/>
            <person name="Andreopoulos B."/>
            <person name="Lipzen A."/>
            <person name="Chen C."/>
            <person name="Yanf M."/>
            <person name="Daum C."/>
            <person name="Ng V."/>
            <person name="Clum A."/>
            <person name="Steindorff A."/>
            <person name="Ohm R."/>
            <person name="Martin F."/>
            <person name="Silar P."/>
            <person name="Natvig D."/>
            <person name="Lalanne C."/>
            <person name="Gautier V."/>
            <person name="Ament-Velasquez S.L."/>
            <person name="Kruys A."/>
            <person name="Hutchinson M.I."/>
            <person name="Powell A.J."/>
            <person name="Barry K."/>
            <person name="Miller A.N."/>
            <person name="Grigoriev I.V."/>
            <person name="Debuchy R."/>
            <person name="Gladieux P."/>
            <person name="Thoren M.H."/>
            <person name="Johannesson H."/>
        </authorList>
    </citation>
    <scope>NUCLEOTIDE SEQUENCE</scope>
    <source>
        <strain evidence="2">PSN4</strain>
    </source>
</reference>
<dbReference type="AlphaFoldDB" id="A0AAJ0B868"/>
<evidence type="ECO:0000256" key="1">
    <source>
        <dbReference type="SAM" id="MobiDB-lite"/>
    </source>
</evidence>
<name>A0AAJ0B868_9PEZI</name>
<sequence length="159" mass="17708">MGLLGQHAPGHPARPPPNPPTNAPQPQGQGTLGAYELEMIGILVERILDRRPNPLDHPVLVHSLQAITDNQHTNQGLQGWKLHMLGYFYPDADISQYGGGDLFYVSTDVHYRSVVLFLEAIRDAATTPARIQTLRTNLHLQFKGRAQSWYNTLAPQQGR</sequence>
<dbReference type="Proteomes" id="UP001239445">
    <property type="component" value="Unassembled WGS sequence"/>
</dbReference>
<feature type="region of interest" description="Disordered" evidence="1">
    <location>
        <begin position="1"/>
        <end position="30"/>
    </location>
</feature>